<dbReference type="KEGG" id="ptv:AA957_03790"/>
<evidence type="ECO:0000313" key="2">
    <source>
        <dbReference type="EMBL" id="AKS05270.1"/>
    </source>
</evidence>
<dbReference type="PATRIC" id="fig|200450.3.peg.799"/>
<dbReference type="Pfam" id="PF14534">
    <property type="entry name" value="DUF4440"/>
    <property type="match status" value="1"/>
</dbReference>
<accession>A0A0H5A6U4</accession>
<dbReference type="OrthoDB" id="121974at2"/>
<reference evidence="3" key="2">
    <citation type="submission" date="2015-05" db="EMBL/GenBank/DDBJ databases">
        <authorList>
            <person name="Swarnkar M.K."/>
            <person name="Vyas P."/>
            <person name="Rahi P."/>
            <person name="Thakur R."/>
            <person name="Thakur N."/>
            <person name="Singh A.K."/>
            <person name="Gulati A."/>
        </authorList>
    </citation>
    <scope>NUCLEOTIDE SEQUENCE [LARGE SCALE GENOMIC DNA]</scope>
    <source>
        <strain evidence="3">745</strain>
    </source>
</reference>
<dbReference type="AlphaFoldDB" id="A0A0H5A6U4"/>
<sequence length="117" mass="12997">MDLDAHLFELEQELQQTATRSNATRLAQLLADDFIEFGASGNVWGSKSEVISGLQDEVFSARRITNFTVKRLTEGVALVTYRSHQDAGGASLRSSVWRVEEGQWRMVFHQGTPVAVA</sequence>
<reference evidence="2 3" key="1">
    <citation type="journal article" date="2015" name="Genome Announc.">
        <title>Complete Genome Sequence of the Rhizobacterium Pseudomonas trivialis Strain IHBB745 with Multiple Plant Growth-Promoting Activities and Tolerance to Desiccation and Alkalinity.</title>
        <authorList>
            <person name="Gulati A."/>
            <person name="Swarnkar M.K."/>
            <person name="Vyas P."/>
            <person name="Rahi P."/>
            <person name="Thakur R."/>
            <person name="Thakur N."/>
            <person name="Singh A.K."/>
        </authorList>
    </citation>
    <scope>NUCLEOTIDE SEQUENCE [LARGE SCALE GENOMIC DNA]</scope>
    <source>
        <strain evidence="3">745</strain>
    </source>
</reference>
<proteinExistence type="predicted"/>
<name>A0A0H5A6U4_9PSED</name>
<evidence type="ECO:0000259" key="1">
    <source>
        <dbReference type="Pfam" id="PF14534"/>
    </source>
</evidence>
<organism evidence="2 3">
    <name type="scientific">Pseudomonas trivialis</name>
    <dbReference type="NCBI Taxonomy" id="200450"/>
    <lineage>
        <taxon>Bacteria</taxon>
        <taxon>Pseudomonadati</taxon>
        <taxon>Pseudomonadota</taxon>
        <taxon>Gammaproteobacteria</taxon>
        <taxon>Pseudomonadales</taxon>
        <taxon>Pseudomonadaceae</taxon>
        <taxon>Pseudomonas</taxon>
    </lineage>
</organism>
<evidence type="ECO:0000313" key="3">
    <source>
        <dbReference type="Proteomes" id="UP000036608"/>
    </source>
</evidence>
<dbReference type="Proteomes" id="UP000036608">
    <property type="component" value="Chromosome"/>
</dbReference>
<dbReference type="InterPro" id="IPR032710">
    <property type="entry name" value="NTF2-like_dom_sf"/>
</dbReference>
<protein>
    <recommendedName>
        <fullName evidence="1">DUF4440 domain-containing protein</fullName>
    </recommendedName>
</protein>
<dbReference type="InterPro" id="IPR027843">
    <property type="entry name" value="DUF4440"/>
</dbReference>
<feature type="domain" description="DUF4440" evidence="1">
    <location>
        <begin position="9"/>
        <end position="106"/>
    </location>
</feature>
<dbReference type="Gene3D" id="3.10.450.50">
    <property type="match status" value="1"/>
</dbReference>
<dbReference type="SUPFAM" id="SSF54427">
    <property type="entry name" value="NTF2-like"/>
    <property type="match status" value="1"/>
</dbReference>
<gene>
    <name evidence="2" type="ORF">AA957_03790</name>
</gene>
<dbReference type="EMBL" id="CP011507">
    <property type="protein sequence ID" value="AKS05270.1"/>
    <property type="molecule type" value="Genomic_DNA"/>
</dbReference>